<reference evidence="1" key="2">
    <citation type="journal article" date="2021" name="PeerJ">
        <title>Extensive microbial diversity within the chicken gut microbiome revealed by metagenomics and culture.</title>
        <authorList>
            <person name="Gilroy R."/>
            <person name="Ravi A."/>
            <person name="Getino M."/>
            <person name="Pursley I."/>
            <person name="Horton D.L."/>
            <person name="Alikhan N.F."/>
            <person name="Baker D."/>
            <person name="Gharbi K."/>
            <person name="Hall N."/>
            <person name="Watson M."/>
            <person name="Adriaenssens E.M."/>
            <person name="Foster-Nyarko E."/>
            <person name="Jarju S."/>
            <person name="Secka A."/>
            <person name="Antonio M."/>
            <person name="Oren A."/>
            <person name="Chaudhuri R.R."/>
            <person name="La Ragione R."/>
            <person name="Hildebrand F."/>
            <person name="Pallen M.J."/>
        </authorList>
    </citation>
    <scope>NUCLEOTIDE SEQUENCE</scope>
    <source>
        <strain evidence="1">ChiHcec3-6078</strain>
    </source>
</reference>
<dbReference type="AlphaFoldDB" id="A0A9D1I3F0"/>
<comment type="caution">
    <text evidence="1">The sequence shown here is derived from an EMBL/GenBank/DDBJ whole genome shotgun (WGS) entry which is preliminary data.</text>
</comment>
<reference evidence="1" key="1">
    <citation type="submission" date="2020-10" db="EMBL/GenBank/DDBJ databases">
        <authorList>
            <person name="Gilroy R."/>
        </authorList>
    </citation>
    <scope>NUCLEOTIDE SEQUENCE</scope>
    <source>
        <strain evidence="1">ChiHcec3-6078</strain>
    </source>
</reference>
<evidence type="ECO:0000313" key="1">
    <source>
        <dbReference type="EMBL" id="HIU26185.1"/>
    </source>
</evidence>
<proteinExistence type="predicted"/>
<protein>
    <submittedName>
        <fullName evidence="1">DUF3343 domain-containing protein</fullName>
    </submittedName>
</protein>
<organism evidence="1 2">
    <name type="scientific">Candidatus Allocopromorpha excrementigallinarum</name>
    <dbReference type="NCBI Taxonomy" id="2840742"/>
    <lineage>
        <taxon>Bacteria</taxon>
        <taxon>Bacillati</taxon>
        <taxon>Bacillota</taxon>
        <taxon>Clostridia</taxon>
        <taxon>Eubacteriales</taxon>
        <taxon>Eubacteriaceae</taxon>
        <taxon>Eubacteriaceae incertae sedis</taxon>
        <taxon>Candidatus Allocopromorpha</taxon>
    </lineage>
</organism>
<name>A0A9D1I3F0_9FIRM</name>
<dbReference type="Proteomes" id="UP000824090">
    <property type="component" value="Unassembled WGS sequence"/>
</dbReference>
<accession>A0A9D1I3F0</accession>
<evidence type="ECO:0000313" key="2">
    <source>
        <dbReference type="Proteomes" id="UP000824090"/>
    </source>
</evidence>
<gene>
    <name evidence="1" type="ORF">IAC50_06820</name>
</gene>
<sequence length="58" mass="6470">MASEILKGYGIENEIVKAPVNMRRGCSFGVLVKEADRKRSGYILKREKAQPVLEVCGM</sequence>
<dbReference type="EMBL" id="DVMP01000126">
    <property type="protein sequence ID" value="HIU26185.1"/>
    <property type="molecule type" value="Genomic_DNA"/>
</dbReference>